<comment type="caution">
    <text evidence="1">The sequence shown here is derived from an EMBL/GenBank/DDBJ whole genome shotgun (WGS) entry which is preliminary data.</text>
</comment>
<dbReference type="InterPro" id="IPR032675">
    <property type="entry name" value="LRR_dom_sf"/>
</dbReference>
<proteinExistence type="predicted"/>
<name>A0AAD5P811_9FUNG</name>
<dbReference type="Proteomes" id="UP001209540">
    <property type="component" value="Unassembled WGS sequence"/>
</dbReference>
<gene>
    <name evidence="1" type="ORF">BDA99DRAFT_259310</name>
</gene>
<dbReference type="AlphaFoldDB" id="A0AAD5P811"/>
<reference evidence="1" key="2">
    <citation type="submission" date="2023-02" db="EMBL/GenBank/DDBJ databases">
        <authorList>
            <consortium name="DOE Joint Genome Institute"/>
            <person name="Mondo S.J."/>
            <person name="Chang Y."/>
            <person name="Wang Y."/>
            <person name="Ahrendt S."/>
            <person name="Andreopoulos W."/>
            <person name="Barry K."/>
            <person name="Beard J."/>
            <person name="Benny G.L."/>
            <person name="Blankenship S."/>
            <person name="Bonito G."/>
            <person name="Cuomo C."/>
            <person name="Desiro A."/>
            <person name="Gervers K.A."/>
            <person name="Hundley H."/>
            <person name="Kuo A."/>
            <person name="LaButti K."/>
            <person name="Lang B.F."/>
            <person name="Lipzen A."/>
            <person name="O'Donnell K."/>
            <person name="Pangilinan J."/>
            <person name="Reynolds N."/>
            <person name="Sandor L."/>
            <person name="Smith M.W."/>
            <person name="Tsang A."/>
            <person name="Grigoriev I.V."/>
            <person name="Stajich J.E."/>
            <person name="Spatafora J.W."/>
        </authorList>
    </citation>
    <scope>NUCLEOTIDE SEQUENCE</scope>
    <source>
        <strain evidence="1">RSA 2281</strain>
    </source>
</reference>
<sequence>MAAVADTLQDLYLMTDHNTKSAFIPFFTILSTCHKLKTFAYIHDAETPIKSLNDIQDEIPTHELQLTSFNFTSHYLAYEVDAKLPAFLHQCPHLEQLSLSCIDGEQILYSIQQNCIKKLQKLVLHHFLCYQAKHTTANDDSLQLVTASILSTEECADIMIPYLAKSTDTLKTLYVNLRPVAVPTWDVLLTWNMPNLRHLTLSFEDLDDNEFIAALIHHLPLLEHVEFEECEYIDVFVLNALGQLLHLRSLSISGVIGAEEDSLADLFLTCAQRGVDGTLKSVTLDNCLDFIDTCDVLQSLADVESVQEIRIRECPLISEPTMNLFCDKLQQHPSIELLELNRIGAITDQTLASLSAVEHLTKLELYQLARITDEGVSDFRVANSKVELDIQGCGLLLDSTSIPTFHGI</sequence>
<reference evidence="1" key="1">
    <citation type="journal article" date="2022" name="IScience">
        <title>Evolution of zygomycete secretomes and the origins of terrestrial fungal ecologies.</title>
        <authorList>
            <person name="Chang Y."/>
            <person name="Wang Y."/>
            <person name="Mondo S."/>
            <person name="Ahrendt S."/>
            <person name="Andreopoulos W."/>
            <person name="Barry K."/>
            <person name="Beard J."/>
            <person name="Benny G.L."/>
            <person name="Blankenship S."/>
            <person name="Bonito G."/>
            <person name="Cuomo C."/>
            <person name="Desiro A."/>
            <person name="Gervers K.A."/>
            <person name="Hundley H."/>
            <person name="Kuo A."/>
            <person name="LaButti K."/>
            <person name="Lang B.F."/>
            <person name="Lipzen A."/>
            <person name="O'Donnell K."/>
            <person name="Pangilinan J."/>
            <person name="Reynolds N."/>
            <person name="Sandor L."/>
            <person name="Smith M.E."/>
            <person name="Tsang A."/>
            <person name="Grigoriev I.V."/>
            <person name="Stajich J.E."/>
            <person name="Spatafora J.W."/>
        </authorList>
    </citation>
    <scope>NUCLEOTIDE SEQUENCE</scope>
    <source>
        <strain evidence="1">RSA 2281</strain>
    </source>
</reference>
<dbReference type="Gene3D" id="3.80.10.10">
    <property type="entry name" value="Ribonuclease Inhibitor"/>
    <property type="match status" value="1"/>
</dbReference>
<accession>A0AAD5P811</accession>
<evidence type="ECO:0008006" key="3">
    <source>
        <dbReference type="Google" id="ProtNLM"/>
    </source>
</evidence>
<protein>
    <recommendedName>
        <fullName evidence="3">RNI-like protein</fullName>
    </recommendedName>
</protein>
<organism evidence="1 2">
    <name type="scientific">Phascolomyces articulosus</name>
    <dbReference type="NCBI Taxonomy" id="60185"/>
    <lineage>
        <taxon>Eukaryota</taxon>
        <taxon>Fungi</taxon>
        <taxon>Fungi incertae sedis</taxon>
        <taxon>Mucoromycota</taxon>
        <taxon>Mucoromycotina</taxon>
        <taxon>Mucoromycetes</taxon>
        <taxon>Mucorales</taxon>
        <taxon>Lichtheimiaceae</taxon>
        <taxon>Phascolomyces</taxon>
    </lineage>
</organism>
<dbReference type="EMBL" id="JAIXMP010000044">
    <property type="protein sequence ID" value="KAI9246884.1"/>
    <property type="molecule type" value="Genomic_DNA"/>
</dbReference>
<dbReference type="GO" id="GO:0019005">
    <property type="term" value="C:SCF ubiquitin ligase complex"/>
    <property type="evidence" value="ECO:0007669"/>
    <property type="project" value="TreeGrafter"/>
</dbReference>
<evidence type="ECO:0000313" key="1">
    <source>
        <dbReference type="EMBL" id="KAI9246884.1"/>
    </source>
</evidence>
<evidence type="ECO:0000313" key="2">
    <source>
        <dbReference type="Proteomes" id="UP001209540"/>
    </source>
</evidence>
<dbReference type="GO" id="GO:0031146">
    <property type="term" value="P:SCF-dependent proteasomal ubiquitin-dependent protein catabolic process"/>
    <property type="evidence" value="ECO:0007669"/>
    <property type="project" value="TreeGrafter"/>
</dbReference>
<dbReference type="SUPFAM" id="SSF52047">
    <property type="entry name" value="RNI-like"/>
    <property type="match status" value="2"/>
</dbReference>
<dbReference type="PANTHER" id="PTHR13318">
    <property type="entry name" value="PARTNER OF PAIRED, ISOFORM B-RELATED"/>
    <property type="match status" value="1"/>
</dbReference>
<keyword evidence="2" id="KW-1185">Reference proteome</keyword>